<comment type="caution">
    <text evidence="2">The sequence shown here is derived from an EMBL/GenBank/DDBJ whole genome shotgun (WGS) entry which is preliminary data.</text>
</comment>
<name>A0A699KT70_TANCI</name>
<proteinExistence type="predicted"/>
<evidence type="ECO:0000256" key="1">
    <source>
        <dbReference type="SAM" id="MobiDB-lite"/>
    </source>
</evidence>
<feature type="region of interest" description="Disordered" evidence="1">
    <location>
        <begin position="349"/>
        <end position="374"/>
    </location>
</feature>
<feature type="region of interest" description="Disordered" evidence="1">
    <location>
        <begin position="39"/>
        <end position="66"/>
    </location>
</feature>
<dbReference type="AlphaFoldDB" id="A0A699KT70"/>
<dbReference type="EMBL" id="BKCJ010552247">
    <property type="protein sequence ID" value="GFB10124.1"/>
    <property type="molecule type" value="Genomic_DNA"/>
</dbReference>
<accession>A0A699KT70</accession>
<evidence type="ECO:0000313" key="2">
    <source>
        <dbReference type="EMBL" id="GFB10124.1"/>
    </source>
</evidence>
<gene>
    <name evidence="2" type="ORF">Tci_682095</name>
</gene>
<sequence length="440" mass="48061">MMAIAAGGNAAGNAPAGVAAGGDAADEANVVANEAAGDDTIHGGFHVESPVRSNDAPKSAADAAGRAEDPSMLTILSDKLDRYMGRIATLEKDLGTSKQVMGGAILKLIKRVKRLEKQAHLRRRKLVIVDYDKEAKVAAAKEDDIDLDEITALATPALGPEQPAVPTENVEPMEEQEEMEVPLTLPANKGKAPMPDLDIPSEFLAEDAQARKRLEEEQASKRLVQQLRAEDLAQERLDPTLARELLGADVNEENFIPRMNAMKERKKRALADLRYRALQNKPLKKSEVTEFMRAFVKGQWCAAHNGTITMQKVRAMNKQQLIEEYEYICKILENARLLTAQHNLFRPKPAITEPSAKRQRVEEPSSQPATVSATSVSATTVSAAPRFTDSTVITTAAMDSAVTRSQEFFLNSDEEMPPGVSRVVAEPDSDDEVVAEILFQ</sequence>
<protein>
    <submittedName>
        <fullName evidence="2">Uncharacterized protein</fullName>
    </submittedName>
</protein>
<organism evidence="2">
    <name type="scientific">Tanacetum cinerariifolium</name>
    <name type="common">Dalmatian daisy</name>
    <name type="synonym">Chrysanthemum cinerariifolium</name>
    <dbReference type="NCBI Taxonomy" id="118510"/>
    <lineage>
        <taxon>Eukaryota</taxon>
        <taxon>Viridiplantae</taxon>
        <taxon>Streptophyta</taxon>
        <taxon>Embryophyta</taxon>
        <taxon>Tracheophyta</taxon>
        <taxon>Spermatophyta</taxon>
        <taxon>Magnoliopsida</taxon>
        <taxon>eudicotyledons</taxon>
        <taxon>Gunneridae</taxon>
        <taxon>Pentapetalae</taxon>
        <taxon>asterids</taxon>
        <taxon>campanulids</taxon>
        <taxon>Asterales</taxon>
        <taxon>Asteraceae</taxon>
        <taxon>Asteroideae</taxon>
        <taxon>Anthemideae</taxon>
        <taxon>Anthemidinae</taxon>
        <taxon>Tanacetum</taxon>
    </lineage>
</organism>
<reference evidence="2" key="1">
    <citation type="journal article" date="2019" name="Sci. Rep.">
        <title>Draft genome of Tanacetum cinerariifolium, the natural source of mosquito coil.</title>
        <authorList>
            <person name="Yamashiro T."/>
            <person name="Shiraishi A."/>
            <person name="Satake H."/>
            <person name="Nakayama K."/>
        </authorList>
    </citation>
    <scope>NUCLEOTIDE SEQUENCE</scope>
</reference>
<feature type="non-terminal residue" evidence="2">
    <location>
        <position position="440"/>
    </location>
</feature>